<evidence type="ECO:0000313" key="9">
    <source>
        <dbReference type="EMBL" id="TFH84487.1"/>
    </source>
</evidence>
<evidence type="ECO:0000256" key="2">
    <source>
        <dbReference type="ARBA" id="ARBA00022801"/>
    </source>
</evidence>
<protein>
    <submittedName>
        <fullName evidence="9">Glycoside hydrolase family 2 protein</fullName>
    </submittedName>
</protein>
<dbReference type="AlphaFoldDB" id="A0A4Y8VVL8"/>
<dbReference type="Pfam" id="PF02836">
    <property type="entry name" value="Glyco_hydro_2_C"/>
    <property type="match status" value="1"/>
</dbReference>
<dbReference type="InterPro" id="IPR013783">
    <property type="entry name" value="Ig-like_fold"/>
</dbReference>
<evidence type="ECO:0000256" key="1">
    <source>
        <dbReference type="ARBA" id="ARBA00007401"/>
    </source>
</evidence>
<dbReference type="InterPro" id="IPR006102">
    <property type="entry name" value="Ig-like_GH2"/>
</dbReference>
<dbReference type="GO" id="GO:0004553">
    <property type="term" value="F:hydrolase activity, hydrolyzing O-glycosyl compounds"/>
    <property type="evidence" value="ECO:0007669"/>
    <property type="project" value="InterPro"/>
</dbReference>
<dbReference type="Pfam" id="PF00703">
    <property type="entry name" value="Glyco_hydro_2"/>
    <property type="match status" value="1"/>
</dbReference>
<feature type="domain" description="Glycoside hydrolase family 2 immunoglobulin-like beta-sandwich" evidence="4">
    <location>
        <begin position="214"/>
        <end position="316"/>
    </location>
</feature>
<dbReference type="Pfam" id="PF18565">
    <property type="entry name" value="Glyco_hydro2_C5"/>
    <property type="match status" value="1"/>
</dbReference>
<comment type="caution">
    <text evidence="9">The sequence shown here is derived from an EMBL/GenBank/DDBJ whole genome shotgun (WGS) entry which is preliminary data.</text>
</comment>
<dbReference type="PANTHER" id="PTHR42732">
    <property type="entry name" value="BETA-GALACTOSIDASE"/>
    <property type="match status" value="1"/>
</dbReference>
<keyword evidence="2 9" id="KW-0378">Hydrolase</keyword>
<accession>A0A4Y8VVL8</accession>
<feature type="domain" description="Glycoside hydrolase family 2" evidence="7">
    <location>
        <begin position="703"/>
        <end position="811"/>
    </location>
</feature>
<dbReference type="InterPro" id="IPR006101">
    <property type="entry name" value="Glyco_hydro_2"/>
</dbReference>
<dbReference type="SUPFAM" id="SSF49785">
    <property type="entry name" value="Galactose-binding domain-like"/>
    <property type="match status" value="1"/>
</dbReference>
<evidence type="ECO:0000259" key="7">
    <source>
        <dbReference type="Pfam" id="PF18565"/>
    </source>
</evidence>
<dbReference type="InterPro" id="IPR023232">
    <property type="entry name" value="Glyco_hydro_2_AS"/>
</dbReference>
<dbReference type="PROSITE" id="PS00608">
    <property type="entry name" value="GLYCOSYL_HYDROL_F2_2"/>
    <property type="match status" value="1"/>
</dbReference>
<evidence type="ECO:0000259" key="8">
    <source>
        <dbReference type="Pfam" id="PF22666"/>
    </source>
</evidence>
<evidence type="ECO:0000259" key="5">
    <source>
        <dbReference type="Pfam" id="PF02836"/>
    </source>
</evidence>
<dbReference type="Gene3D" id="3.20.20.80">
    <property type="entry name" value="Glycosidases"/>
    <property type="match status" value="1"/>
</dbReference>
<dbReference type="GO" id="GO:0005975">
    <property type="term" value="P:carbohydrate metabolic process"/>
    <property type="evidence" value="ECO:0007669"/>
    <property type="project" value="InterPro"/>
</dbReference>
<dbReference type="Proteomes" id="UP000297872">
    <property type="component" value="Unassembled WGS sequence"/>
</dbReference>
<evidence type="ECO:0000259" key="6">
    <source>
        <dbReference type="Pfam" id="PF16355"/>
    </source>
</evidence>
<dbReference type="Gene3D" id="2.60.120.260">
    <property type="entry name" value="Galactose-binding domain-like"/>
    <property type="match status" value="1"/>
</dbReference>
<feature type="domain" description="Beta-mannosidase-like galactose-binding" evidence="8">
    <location>
        <begin position="107"/>
        <end position="175"/>
    </location>
</feature>
<keyword evidence="10" id="KW-1185">Reference proteome</keyword>
<evidence type="ECO:0000256" key="3">
    <source>
        <dbReference type="ARBA" id="ARBA00023295"/>
    </source>
</evidence>
<keyword evidence="3" id="KW-0326">Glycosidase</keyword>
<sequence>MLLSASAGTASASAGNTSVFAGNASASVRDTISLDRGWQFHRGDVSDVNMLKNLQANDEVVNLPHDFLIGQDWVAPDASERPDNSDAGSNVRSRLSPRGFKEMGIGWYRYELTPKAEWKGKRILLDFQGIMLVGDVYLNGKRIGGTDYGYLGFDVDVSKLLKFGEVNEIAVKADTRNPNNSRWFTGAGLYRDVNLIVTDKDLYFPRHPLFIRTVNNQEVKIRANIFNQQKKAKAAGTFIPVEVRILDADGHVVAQQKTDVDFNAKWRDREYELPAIKIENAKLWSCDTPYLYTAEVTLYDNEGKVADQIREPFGVRTIEMNPQHGLLVNGKKVLLQGFANHHTLGALGAAAYPRAIEMRLKMMKEFGFNHVRTSHNPYSEDFLRLCDRLGILVVDELYDKWLAQYAGGRVDWESLWQKDIPEWVKRDRNHPSVVLWSLGNELQQYSNLPFNDWGVTAYELQKQLLHRYDDTRLTTVAMHPRYRNLDTDSIPADLAVATEVNSYNYRYMYFPGDMKRYPEKTFYQSEASTAAMGPNFYEMDRDKVLGLAYWGAIDYLGESMGWPVKGWNQGVFDLSLQPKPDAYFVKSMFSDEPTVHIGIIEKAGGNVQWNGINVSAGKLSENWNREEGEKVSLYTYTNGDEVELFLNGKSLGVKKNSDDPKLRARIKWDGIAYAPGTLLAVARKNGKVVARHQIETTGEAVALKMVPDAETWHADGQDLMHVRVYAVDKKGRRVMDLKDKNAFSKLTFTVKGDADIVAVDNGNINSDELHVGKKQLNKTAERALYQGSALVILRAGTQPSKVELTVACENAVSGQKSAASGVQKGNLKTKRIVLVTK</sequence>
<gene>
    <name evidence="9" type="ORF">EXN75_01315</name>
</gene>
<name>A0A4Y8VVL8_9BACT</name>
<dbReference type="SUPFAM" id="SSF51445">
    <property type="entry name" value="(Trans)glycosidases"/>
    <property type="match status" value="1"/>
</dbReference>
<dbReference type="PANTHER" id="PTHR42732:SF1">
    <property type="entry name" value="BETA-MANNOSIDASE"/>
    <property type="match status" value="1"/>
</dbReference>
<dbReference type="InterPro" id="IPR054593">
    <property type="entry name" value="Beta-mannosidase-like_N2"/>
</dbReference>
<dbReference type="Gene3D" id="2.60.40.10">
    <property type="entry name" value="Immunoglobulins"/>
    <property type="match status" value="3"/>
</dbReference>
<evidence type="ECO:0000313" key="10">
    <source>
        <dbReference type="Proteomes" id="UP000297872"/>
    </source>
</evidence>
<dbReference type="InterPro" id="IPR036156">
    <property type="entry name" value="Beta-gal/glucu_dom_sf"/>
</dbReference>
<dbReference type="PRINTS" id="PR00132">
    <property type="entry name" value="GLHYDRLASE2"/>
</dbReference>
<proteinExistence type="inferred from homology"/>
<dbReference type="OrthoDB" id="9801077at2"/>
<dbReference type="Pfam" id="PF16355">
    <property type="entry name" value="DUF4982"/>
    <property type="match status" value="1"/>
</dbReference>
<dbReference type="InterPro" id="IPR017853">
    <property type="entry name" value="GH"/>
</dbReference>
<feature type="domain" description="DUF4982" evidence="6">
    <location>
        <begin position="628"/>
        <end position="690"/>
    </location>
</feature>
<evidence type="ECO:0000259" key="4">
    <source>
        <dbReference type="Pfam" id="PF00703"/>
    </source>
</evidence>
<dbReference type="Pfam" id="PF22666">
    <property type="entry name" value="Glyco_hydro_2_N2"/>
    <property type="match status" value="1"/>
</dbReference>
<reference evidence="9 10" key="1">
    <citation type="submission" date="2019-02" db="EMBL/GenBank/DDBJ databases">
        <title>Draft Genome Sequence of the Prevotella sp. BCRC 81118, Isolated from Human Feces.</title>
        <authorList>
            <person name="Huang C.-H."/>
        </authorList>
    </citation>
    <scope>NUCLEOTIDE SEQUENCE [LARGE SCALE GENOMIC DNA]</scope>
    <source>
        <strain evidence="9 10">BCRC 81118</strain>
    </source>
</reference>
<dbReference type="SUPFAM" id="SSF49303">
    <property type="entry name" value="beta-Galactosidase/glucuronidase domain"/>
    <property type="match status" value="1"/>
</dbReference>
<dbReference type="InterPro" id="IPR040605">
    <property type="entry name" value="Glyco_hydro2_dom5"/>
</dbReference>
<feature type="domain" description="Glycoside hydrolase family 2 catalytic" evidence="5">
    <location>
        <begin position="325"/>
        <end position="480"/>
    </location>
</feature>
<dbReference type="InterPro" id="IPR032311">
    <property type="entry name" value="DUF4982"/>
</dbReference>
<comment type="similarity">
    <text evidence="1">Belongs to the glycosyl hydrolase 2 family.</text>
</comment>
<dbReference type="InterPro" id="IPR008979">
    <property type="entry name" value="Galactose-bd-like_sf"/>
</dbReference>
<dbReference type="InterPro" id="IPR051913">
    <property type="entry name" value="GH2_Domain-Containing"/>
</dbReference>
<dbReference type="EMBL" id="SGVY01000002">
    <property type="protein sequence ID" value="TFH84487.1"/>
    <property type="molecule type" value="Genomic_DNA"/>
</dbReference>
<organism evidence="9 10">
    <name type="scientific">Segatella hominis</name>
    <dbReference type="NCBI Taxonomy" id="2518605"/>
    <lineage>
        <taxon>Bacteria</taxon>
        <taxon>Pseudomonadati</taxon>
        <taxon>Bacteroidota</taxon>
        <taxon>Bacteroidia</taxon>
        <taxon>Bacteroidales</taxon>
        <taxon>Prevotellaceae</taxon>
        <taxon>Segatella</taxon>
    </lineage>
</organism>
<dbReference type="InterPro" id="IPR006103">
    <property type="entry name" value="Glyco_hydro_2_cat"/>
</dbReference>